<dbReference type="GO" id="GO:0030288">
    <property type="term" value="C:outer membrane-bounded periplasmic space"/>
    <property type="evidence" value="ECO:0007669"/>
    <property type="project" value="TreeGrafter"/>
</dbReference>
<dbReference type="GO" id="GO:1901678">
    <property type="term" value="P:iron coordination entity transport"/>
    <property type="evidence" value="ECO:0007669"/>
    <property type="project" value="UniProtKB-ARBA"/>
</dbReference>
<sequence length="330" mass="36170">MRPLRASGAAILALLTVLVLAVAGCSSADDSADSDGGERVVPTINGDVRIPANPERVVVLNYALAGYLYDLDVPVVATTTEATDEKGEFAEQWADDAKEQGTVLLPWSVDGFDMEAILEQDPDLIIAGGIGFPFKHATAAYDELSKIAPTVVVGDDLTEWQSQYEFIADKVFGKPEVYQDAVEEYDARIDKVKSNITVPEGESVFLSMLADGRAYVLIEDRGLPKEFAKVGFRPAPLFATGKYQPYTKDGDSFELSTEQIGQVLTQPTLFAAGFNADVTSIEQMRKQPIWAALPSFQKNQAYDLPYWTQRSDFDEAMKTLDIIEAKFGKK</sequence>
<dbReference type="Pfam" id="PF01497">
    <property type="entry name" value="Peripla_BP_2"/>
    <property type="match status" value="1"/>
</dbReference>
<dbReference type="EMBL" id="CP128986">
    <property type="protein sequence ID" value="WOC13621.1"/>
    <property type="molecule type" value="Genomic_DNA"/>
</dbReference>
<feature type="signal peptide" evidence="5">
    <location>
        <begin position="1"/>
        <end position="28"/>
    </location>
</feature>
<evidence type="ECO:0000256" key="3">
    <source>
        <dbReference type="ARBA" id="ARBA00022448"/>
    </source>
</evidence>
<feature type="domain" description="Fe/B12 periplasmic-binding" evidence="6">
    <location>
        <begin position="57"/>
        <end position="305"/>
    </location>
</feature>
<feature type="chain" id="PRO_5041665760" evidence="5">
    <location>
        <begin position="29"/>
        <end position="330"/>
    </location>
</feature>
<evidence type="ECO:0000313" key="7">
    <source>
        <dbReference type="EMBL" id="WOC13621.1"/>
    </source>
</evidence>
<comment type="similarity">
    <text evidence="2">Belongs to the bacterial solute-binding protein 8 family.</text>
</comment>
<dbReference type="Gene3D" id="3.40.50.1980">
    <property type="entry name" value="Nitrogenase molybdenum iron protein domain"/>
    <property type="match status" value="2"/>
</dbReference>
<organism evidence="7">
    <name type="scientific">Gordonia sp. MP11Mi</name>
    <dbReference type="NCBI Taxonomy" id="3022769"/>
    <lineage>
        <taxon>Bacteria</taxon>
        <taxon>Bacillati</taxon>
        <taxon>Actinomycetota</taxon>
        <taxon>Actinomycetes</taxon>
        <taxon>Mycobacteriales</taxon>
        <taxon>Gordoniaceae</taxon>
        <taxon>Gordonia</taxon>
    </lineage>
</organism>
<comment type="subcellular location">
    <subcellularLocation>
        <location evidence="1">Cell envelope</location>
    </subcellularLocation>
</comment>
<dbReference type="AlphaFoldDB" id="A0AA97CYW3"/>
<dbReference type="PANTHER" id="PTHR30532:SF24">
    <property type="entry name" value="FERRIC ENTEROBACTIN-BINDING PERIPLASMIC PROTEIN FEPB"/>
    <property type="match status" value="1"/>
</dbReference>
<proteinExistence type="inferred from homology"/>
<gene>
    <name evidence="7" type="primary">fepB</name>
    <name evidence="7" type="ORF">MP11Mi_27240</name>
</gene>
<dbReference type="SUPFAM" id="SSF53807">
    <property type="entry name" value="Helical backbone' metal receptor"/>
    <property type="match status" value="1"/>
</dbReference>
<evidence type="ECO:0000256" key="4">
    <source>
        <dbReference type="ARBA" id="ARBA00022729"/>
    </source>
</evidence>
<evidence type="ECO:0000256" key="1">
    <source>
        <dbReference type="ARBA" id="ARBA00004196"/>
    </source>
</evidence>
<reference evidence="7" key="1">
    <citation type="submission" date="2023-06" db="EMBL/GenBank/DDBJ databases">
        <title>Gordonia sp. nov. and Pseudochrobactrum sp. nov., two species isolated from the burying beetle Nicrophorus vespilloides.</title>
        <authorList>
            <person name="Poehlein A."/>
            <person name="Guzman J."/>
            <person name="Daniel R."/>
            <person name="Vilcinskas A."/>
        </authorList>
    </citation>
    <scope>NUCLEOTIDE SEQUENCE</scope>
    <source>
        <strain evidence="7">MP11Mi</strain>
    </source>
</reference>
<dbReference type="RefSeq" id="WP_420039425.1">
    <property type="nucleotide sequence ID" value="NZ_CP128986.1"/>
</dbReference>
<evidence type="ECO:0000256" key="5">
    <source>
        <dbReference type="SAM" id="SignalP"/>
    </source>
</evidence>
<evidence type="ECO:0000259" key="6">
    <source>
        <dbReference type="Pfam" id="PF01497"/>
    </source>
</evidence>
<protein>
    <submittedName>
        <fullName evidence="7">Ferrienterobactin-binding periplasmic protein</fullName>
    </submittedName>
</protein>
<dbReference type="PANTHER" id="PTHR30532">
    <property type="entry name" value="IRON III DICITRATE-BINDING PERIPLASMIC PROTEIN"/>
    <property type="match status" value="1"/>
</dbReference>
<name>A0AA97CYW3_9ACTN</name>
<keyword evidence="4 5" id="KW-0732">Signal</keyword>
<keyword evidence="3" id="KW-0813">Transport</keyword>
<dbReference type="InterPro" id="IPR002491">
    <property type="entry name" value="ABC_transptr_periplasmic_BD"/>
</dbReference>
<accession>A0AA97CYW3</accession>
<evidence type="ECO:0000256" key="2">
    <source>
        <dbReference type="ARBA" id="ARBA00008814"/>
    </source>
</evidence>
<dbReference type="InterPro" id="IPR051313">
    <property type="entry name" value="Bact_iron-sidero_bind"/>
</dbReference>